<evidence type="ECO:0000313" key="7">
    <source>
        <dbReference type="EMBL" id="TQJ16398.1"/>
    </source>
</evidence>
<evidence type="ECO:0000256" key="3">
    <source>
        <dbReference type="ARBA" id="ARBA00022692"/>
    </source>
</evidence>
<accession>A0A542EM31</accession>
<keyword evidence="3 6" id="KW-0812">Transmembrane</keyword>
<evidence type="ECO:0000256" key="1">
    <source>
        <dbReference type="ARBA" id="ARBA00004651"/>
    </source>
</evidence>
<feature type="transmembrane region" description="Helical" evidence="6">
    <location>
        <begin position="58"/>
        <end position="80"/>
    </location>
</feature>
<evidence type="ECO:0000313" key="8">
    <source>
        <dbReference type="Proteomes" id="UP000316298"/>
    </source>
</evidence>
<feature type="transmembrane region" description="Helical" evidence="6">
    <location>
        <begin position="101"/>
        <end position="123"/>
    </location>
</feature>
<dbReference type="SUPFAM" id="SSF103473">
    <property type="entry name" value="MFS general substrate transporter"/>
    <property type="match status" value="1"/>
</dbReference>
<feature type="transmembrane region" description="Helical" evidence="6">
    <location>
        <begin position="322"/>
        <end position="343"/>
    </location>
</feature>
<comment type="caution">
    <text evidence="7">The sequence shown here is derived from an EMBL/GenBank/DDBJ whole genome shotgun (WGS) entry which is preliminary data.</text>
</comment>
<keyword evidence="4 6" id="KW-1133">Transmembrane helix</keyword>
<dbReference type="GO" id="GO:0022857">
    <property type="term" value="F:transmembrane transporter activity"/>
    <property type="evidence" value="ECO:0007669"/>
    <property type="project" value="InterPro"/>
</dbReference>
<dbReference type="Proteomes" id="UP000316298">
    <property type="component" value="Unassembled WGS sequence"/>
</dbReference>
<dbReference type="InterPro" id="IPR036259">
    <property type="entry name" value="MFS_trans_sf"/>
</dbReference>
<dbReference type="PANTHER" id="PTHR23513:SF11">
    <property type="entry name" value="STAPHYLOFERRIN A TRANSPORTER"/>
    <property type="match status" value="1"/>
</dbReference>
<feature type="transmembrane region" description="Helical" evidence="6">
    <location>
        <begin position="355"/>
        <end position="377"/>
    </location>
</feature>
<reference evidence="7 8" key="1">
    <citation type="submission" date="2019-06" db="EMBL/GenBank/DDBJ databases">
        <title>Sequencing the genomes of 1000 actinobacteria strains.</title>
        <authorList>
            <person name="Klenk H.-P."/>
        </authorList>
    </citation>
    <scope>NUCLEOTIDE SEQUENCE [LARGE SCALE GENOMIC DNA]</scope>
    <source>
        <strain evidence="7 8">DSM 17305</strain>
    </source>
</reference>
<dbReference type="Gene3D" id="1.20.1250.20">
    <property type="entry name" value="MFS general substrate transporter like domains"/>
    <property type="match status" value="1"/>
</dbReference>
<comment type="subcellular location">
    <subcellularLocation>
        <location evidence="1">Cell membrane</location>
        <topology evidence="1">Multi-pass membrane protein</topology>
    </subcellularLocation>
</comment>
<dbReference type="Pfam" id="PF07690">
    <property type="entry name" value="MFS_1"/>
    <property type="match status" value="1"/>
</dbReference>
<sequence length="420" mass="43224">MVNVHGMASGVVQRARWRDVFGHAEFRALFLAGVLSVAGDQIARVALSVLVFDRTNSAGLTALTYALTYIPDLLFGPLLAGIADRYPRRTVMIVTDIARAVLVACMAVQALPLVVVIVLLLALQAFGSPFNAARAATLPAVLPGDHYVLGKAANDMVVQFSQVLGFGFGGAVVVAVGTSGGLLLDAATFLLSAALVTFGVRRRPVPGAGTDAPPSNYFRDLADGVSLVARTPQLRSLVLLATIAGFYVTVEGLAVPYAHEIGHGTTAAGFLLAASPAGAVVGMWLITKWEPEQRLRLLGPLAILACVPLVFSFGGPNLVTTVALWALSGLASAYHLPTSAAFVQAIPDGRRGQAFGVASTALKTSQGLGILLAGLLADRWSPTVALGTMGVAGSCAALLAGSAWARARRAGTGTSEMSAG</sequence>
<feature type="transmembrane region" description="Helical" evidence="6">
    <location>
        <begin position="163"/>
        <end position="196"/>
    </location>
</feature>
<dbReference type="GO" id="GO:0005886">
    <property type="term" value="C:plasma membrane"/>
    <property type="evidence" value="ECO:0007669"/>
    <property type="project" value="UniProtKB-SubCell"/>
</dbReference>
<feature type="transmembrane region" description="Helical" evidence="6">
    <location>
        <begin position="264"/>
        <end position="285"/>
    </location>
</feature>
<dbReference type="CDD" id="cd06173">
    <property type="entry name" value="MFS_MefA_like"/>
    <property type="match status" value="1"/>
</dbReference>
<name>A0A542EM31_9ACTN</name>
<evidence type="ECO:0000256" key="2">
    <source>
        <dbReference type="ARBA" id="ARBA00022475"/>
    </source>
</evidence>
<dbReference type="PANTHER" id="PTHR23513">
    <property type="entry name" value="INTEGRAL MEMBRANE EFFLUX PROTEIN-RELATED"/>
    <property type="match status" value="1"/>
</dbReference>
<organism evidence="7 8">
    <name type="scientific">Kribbella jejuensis</name>
    <dbReference type="NCBI Taxonomy" id="236068"/>
    <lineage>
        <taxon>Bacteria</taxon>
        <taxon>Bacillati</taxon>
        <taxon>Actinomycetota</taxon>
        <taxon>Actinomycetes</taxon>
        <taxon>Propionibacteriales</taxon>
        <taxon>Kribbellaceae</taxon>
        <taxon>Kribbella</taxon>
    </lineage>
</organism>
<evidence type="ECO:0000256" key="5">
    <source>
        <dbReference type="ARBA" id="ARBA00023136"/>
    </source>
</evidence>
<dbReference type="AlphaFoldDB" id="A0A542EM31"/>
<feature type="transmembrane region" description="Helical" evidence="6">
    <location>
        <begin position="28"/>
        <end position="52"/>
    </location>
</feature>
<proteinExistence type="predicted"/>
<feature type="transmembrane region" description="Helical" evidence="6">
    <location>
        <begin position="237"/>
        <end position="258"/>
    </location>
</feature>
<protein>
    <submittedName>
        <fullName evidence="7">Putative MFS family arabinose efflux permease</fullName>
    </submittedName>
</protein>
<feature type="transmembrane region" description="Helical" evidence="6">
    <location>
        <begin position="383"/>
        <end position="405"/>
    </location>
</feature>
<dbReference type="InterPro" id="IPR011701">
    <property type="entry name" value="MFS"/>
</dbReference>
<feature type="transmembrane region" description="Helical" evidence="6">
    <location>
        <begin position="297"/>
        <end position="316"/>
    </location>
</feature>
<keyword evidence="8" id="KW-1185">Reference proteome</keyword>
<dbReference type="EMBL" id="VFMM01000001">
    <property type="protein sequence ID" value="TQJ16398.1"/>
    <property type="molecule type" value="Genomic_DNA"/>
</dbReference>
<keyword evidence="5 6" id="KW-0472">Membrane</keyword>
<gene>
    <name evidence="7" type="ORF">FB475_0493</name>
</gene>
<evidence type="ECO:0000256" key="4">
    <source>
        <dbReference type="ARBA" id="ARBA00022989"/>
    </source>
</evidence>
<evidence type="ECO:0000256" key="6">
    <source>
        <dbReference type="SAM" id="Phobius"/>
    </source>
</evidence>
<keyword evidence="2" id="KW-1003">Cell membrane</keyword>